<dbReference type="SUPFAM" id="SSF81301">
    <property type="entry name" value="Nucleotidyltransferase"/>
    <property type="match status" value="1"/>
</dbReference>
<dbReference type="Gene3D" id="1.10.3090.10">
    <property type="entry name" value="cca-adding enzyme, domain 2"/>
    <property type="match status" value="1"/>
</dbReference>
<feature type="compositionally biased region" description="Basic residues" evidence="4">
    <location>
        <begin position="398"/>
        <end position="415"/>
    </location>
</feature>
<evidence type="ECO:0000313" key="8">
    <source>
        <dbReference type="Proteomes" id="UP000469346"/>
    </source>
</evidence>
<dbReference type="InterPro" id="IPR010206">
    <property type="entry name" value="PolA_pol_I"/>
</dbReference>
<dbReference type="GO" id="GO:0006396">
    <property type="term" value="P:RNA processing"/>
    <property type="evidence" value="ECO:0007669"/>
    <property type="project" value="InterPro"/>
</dbReference>
<evidence type="ECO:0000259" key="5">
    <source>
        <dbReference type="Pfam" id="PF01743"/>
    </source>
</evidence>
<proteinExistence type="inferred from homology"/>
<dbReference type="PANTHER" id="PTHR43051">
    <property type="entry name" value="POLYNUCLEOTIDE ADENYLYLTRANSFERASE FAMILY PROTEIN"/>
    <property type="match status" value="1"/>
</dbReference>
<protein>
    <submittedName>
        <fullName evidence="7">Polynucleotide adenylyltransferase PcnB</fullName>
        <ecNumber evidence="7">2.7.7.19</ecNumber>
    </submittedName>
</protein>
<dbReference type="GO" id="GO:1990817">
    <property type="term" value="F:poly(A) RNA polymerase activity"/>
    <property type="evidence" value="ECO:0007669"/>
    <property type="project" value="UniProtKB-EC"/>
</dbReference>
<dbReference type="InterPro" id="IPR052191">
    <property type="entry name" value="tRNA_ntf/polyA_polymerase_I"/>
</dbReference>
<dbReference type="InterPro" id="IPR002646">
    <property type="entry name" value="PolA_pol_head_dom"/>
</dbReference>
<evidence type="ECO:0000256" key="3">
    <source>
        <dbReference type="RuleBase" id="RU003953"/>
    </source>
</evidence>
<dbReference type="EC" id="2.7.7.19" evidence="7"/>
<evidence type="ECO:0000256" key="1">
    <source>
        <dbReference type="ARBA" id="ARBA00022679"/>
    </source>
</evidence>
<feature type="non-terminal residue" evidence="7">
    <location>
        <position position="1"/>
    </location>
</feature>
<dbReference type="GO" id="GO:0003723">
    <property type="term" value="F:RNA binding"/>
    <property type="evidence" value="ECO:0007669"/>
    <property type="project" value="UniProtKB-KW"/>
</dbReference>
<dbReference type="PANTHER" id="PTHR43051:SF1">
    <property type="entry name" value="POLYNUCLEOTIDE ADENYLYLTRANSFERASE FAMILY PROTEIN"/>
    <property type="match status" value="1"/>
</dbReference>
<dbReference type="InterPro" id="IPR043519">
    <property type="entry name" value="NT_sf"/>
</dbReference>
<evidence type="ECO:0000256" key="4">
    <source>
        <dbReference type="SAM" id="MobiDB-lite"/>
    </source>
</evidence>
<keyword evidence="8" id="KW-1185">Reference proteome</keyword>
<feature type="region of interest" description="Disordered" evidence="4">
    <location>
        <begin position="96"/>
        <end position="121"/>
    </location>
</feature>
<comment type="similarity">
    <text evidence="3">Belongs to the tRNA nucleotidyltransferase/poly(A) polymerase family.</text>
</comment>
<dbReference type="GO" id="GO:0000166">
    <property type="term" value="F:nucleotide binding"/>
    <property type="evidence" value="ECO:0007669"/>
    <property type="project" value="UniProtKB-KW"/>
</dbReference>
<feature type="domain" description="Poly A polymerase head" evidence="5">
    <location>
        <begin position="28"/>
        <end position="161"/>
    </location>
</feature>
<evidence type="ECO:0000259" key="6">
    <source>
        <dbReference type="Pfam" id="PF12627"/>
    </source>
</evidence>
<dbReference type="AlphaFoldDB" id="A0A6N9TR28"/>
<dbReference type="HAMAP" id="MF_00957">
    <property type="entry name" value="PolyA_pol"/>
    <property type="match status" value="1"/>
</dbReference>
<comment type="caution">
    <text evidence="7">The sequence shown here is derived from an EMBL/GenBank/DDBJ whole genome shotgun (WGS) entry which is preliminary data.</text>
</comment>
<feature type="compositionally biased region" description="Basic and acidic residues" evidence="4">
    <location>
        <begin position="387"/>
        <end position="397"/>
    </location>
</feature>
<dbReference type="CDD" id="cd05398">
    <property type="entry name" value="NT_ClassII-CCAase"/>
    <property type="match status" value="1"/>
</dbReference>
<dbReference type="Proteomes" id="UP000469346">
    <property type="component" value="Unassembled WGS sequence"/>
</dbReference>
<dbReference type="NCBIfam" id="TIGR01942">
    <property type="entry name" value="pcnB"/>
    <property type="match status" value="1"/>
</dbReference>
<dbReference type="Pfam" id="PF01743">
    <property type="entry name" value="PolyA_pol"/>
    <property type="match status" value="1"/>
</dbReference>
<keyword evidence="7" id="KW-0548">Nucleotidyltransferase</keyword>
<name>A0A6N9TR28_DISTH</name>
<dbReference type="SUPFAM" id="SSF81891">
    <property type="entry name" value="Poly A polymerase C-terminal region-like"/>
    <property type="match status" value="1"/>
</dbReference>
<dbReference type="RefSeq" id="WP_163298339.1">
    <property type="nucleotide sequence ID" value="NZ_JAAGRR010000040.1"/>
</dbReference>
<reference evidence="7 8" key="1">
    <citation type="submission" date="2020-02" db="EMBL/GenBank/DDBJ databases">
        <title>Comparative genomics of sulfur disproportionating microorganisms.</title>
        <authorList>
            <person name="Ward L.M."/>
            <person name="Bertran E."/>
            <person name="Johnston D.T."/>
        </authorList>
    </citation>
    <scope>NUCLEOTIDE SEQUENCE [LARGE SCALE GENOMIC DNA]</scope>
    <source>
        <strain evidence="7 8">DSM 100025</strain>
    </source>
</reference>
<dbReference type="Pfam" id="PF12627">
    <property type="entry name" value="PolyA_pol_RNAbd"/>
    <property type="match status" value="1"/>
</dbReference>
<feature type="domain" description="tRNA nucleotidyltransferase/poly(A) polymerase RNA and SrmB- binding" evidence="6">
    <location>
        <begin position="188"/>
        <end position="250"/>
    </location>
</feature>
<dbReference type="Gene3D" id="3.30.460.10">
    <property type="entry name" value="Beta Polymerase, domain 2"/>
    <property type="match status" value="1"/>
</dbReference>
<accession>A0A6N9TR28</accession>
<keyword evidence="2" id="KW-0547">Nucleotide-binding</keyword>
<organism evidence="7 8">
    <name type="scientific">Dissulfurirhabdus thermomarina</name>
    <dbReference type="NCBI Taxonomy" id="1765737"/>
    <lineage>
        <taxon>Bacteria</taxon>
        <taxon>Deltaproteobacteria</taxon>
        <taxon>Dissulfurirhabdaceae</taxon>
        <taxon>Dissulfurirhabdus</taxon>
    </lineage>
</organism>
<feature type="compositionally biased region" description="Basic and acidic residues" evidence="4">
    <location>
        <begin position="416"/>
        <end position="425"/>
    </location>
</feature>
<keyword evidence="1 3" id="KW-0808">Transferase</keyword>
<feature type="region of interest" description="Disordered" evidence="4">
    <location>
        <begin position="380"/>
        <end position="425"/>
    </location>
</feature>
<dbReference type="EMBL" id="JAAGRR010000040">
    <property type="protein sequence ID" value="NDY42194.1"/>
    <property type="molecule type" value="Genomic_DNA"/>
</dbReference>
<keyword evidence="3" id="KW-0694">RNA-binding</keyword>
<sequence length="425" mass="48362">PDHCVSRKHIDREALKVLYRLKDHGYIAYLVGGSVRDILLGRQPKDFDVGTNARPEEVRKLFRHSRIIGRRFRLVHVYFRGGKVIEVSTFRRRADEDAPSSATVNADGGAPPPRDENLYGTPEEDAFRRDLTINGLFYNIADFSVIDYVGGMEDLRRGLIRVIGDPDVRFARDPVRMLRAIRHAARAGFTVEPATWAAIGRHREEIRLCAVPRVRDEWLKDLRSGSAAAWARLMLESGLFTAVFPGYAPALEDDRSGDVRHLLLHLLAHLDTRIRSGDEPAEPELVALFAFPAMHHRPEWAALASERLRWPTHETRALLEEVLAPYDFRKATRDAAAQILASQWAIRLCLERGSWPKRVWNKASYPAALRLFNAVRDAHGEPPVGDAPHRDTAERPPKAAKPRRRRSRRGRRGRKREAERAEAEP</sequence>
<dbReference type="InterPro" id="IPR032828">
    <property type="entry name" value="PolyA_RNA-bd"/>
</dbReference>
<evidence type="ECO:0000313" key="7">
    <source>
        <dbReference type="EMBL" id="NDY42194.1"/>
    </source>
</evidence>
<gene>
    <name evidence="7" type="primary">pcnB</name>
    <name evidence="7" type="ORF">G3N55_04950</name>
</gene>
<evidence type="ECO:0000256" key="2">
    <source>
        <dbReference type="ARBA" id="ARBA00022741"/>
    </source>
</evidence>
<dbReference type="GO" id="GO:0043633">
    <property type="term" value="P:polyadenylation-dependent RNA catabolic process"/>
    <property type="evidence" value="ECO:0007669"/>
    <property type="project" value="InterPro"/>
</dbReference>